<keyword evidence="1" id="KW-0812">Transmembrane</keyword>
<accession>A0A976QV78</accession>
<feature type="transmembrane region" description="Helical" evidence="1">
    <location>
        <begin position="7"/>
        <end position="28"/>
    </location>
</feature>
<protein>
    <recommendedName>
        <fullName evidence="4">YGGT family protein</fullName>
    </recommendedName>
</protein>
<evidence type="ECO:0000256" key="1">
    <source>
        <dbReference type="SAM" id="Phobius"/>
    </source>
</evidence>
<dbReference type="Proteomes" id="UP000244803">
    <property type="component" value="Chromosome 3"/>
</dbReference>
<evidence type="ECO:0000313" key="3">
    <source>
        <dbReference type="Proteomes" id="UP000244803"/>
    </source>
</evidence>
<sequence length="204" mass="24015">MVLSANILLILLILYFKYNIVYCFLGNYNLYHSTSTFNSSDFKPEHRRKVFKYTAEQVYKDRKNGIIHLKALDETKNLLFKRINNFLSDTPERGYTQHRSQTHIVQSSTFRDVLVSNSGTLIMVMIYLIRIYRLLLFARFLMDSLTNINPFLPPFSFIYETTSIYTKLVESFPTVMGVNIFSEIPWFILNNIDNYLTSLITQIN</sequence>
<dbReference type="OrthoDB" id="360946at2759"/>
<name>A0A976QV78_THEOR</name>
<organism evidence="2 3">
    <name type="scientific">Theileria orientalis</name>
    <dbReference type="NCBI Taxonomy" id="68886"/>
    <lineage>
        <taxon>Eukaryota</taxon>
        <taxon>Sar</taxon>
        <taxon>Alveolata</taxon>
        <taxon>Apicomplexa</taxon>
        <taxon>Aconoidasida</taxon>
        <taxon>Piroplasmida</taxon>
        <taxon>Theileriidae</taxon>
        <taxon>Theileria</taxon>
    </lineage>
</organism>
<evidence type="ECO:0008006" key="4">
    <source>
        <dbReference type="Google" id="ProtNLM"/>
    </source>
</evidence>
<dbReference type="EMBL" id="CP056066">
    <property type="protein sequence ID" value="UKJ88772.1"/>
    <property type="molecule type" value="Genomic_DNA"/>
</dbReference>
<feature type="transmembrane region" description="Helical" evidence="1">
    <location>
        <begin position="113"/>
        <end position="132"/>
    </location>
</feature>
<gene>
    <name evidence="2" type="ORF">MACJ_002018</name>
</gene>
<dbReference type="AlphaFoldDB" id="A0A976QV78"/>
<proteinExistence type="predicted"/>
<keyword evidence="1" id="KW-1133">Transmembrane helix</keyword>
<evidence type="ECO:0000313" key="2">
    <source>
        <dbReference type="EMBL" id="UKJ88772.1"/>
    </source>
</evidence>
<reference evidence="2" key="1">
    <citation type="submission" date="2022-07" db="EMBL/GenBank/DDBJ databases">
        <title>Evaluation of T. orientalis genome assembly methods using nanopore sequencing and analysis of variation between genomes.</title>
        <authorList>
            <person name="Yam J."/>
            <person name="Micallef M.L."/>
            <person name="Liu M."/>
            <person name="Djordjevic S.P."/>
            <person name="Bogema D.R."/>
            <person name="Jenkins C."/>
        </authorList>
    </citation>
    <scope>NUCLEOTIDE SEQUENCE</scope>
    <source>
        <strain evidence="2">Fish Creek</strain>
    </source>
</reference>
<keyword evidence="1" id="KW-0472">Membrane</keyword>